<dbReference type="PANTHER" id="PTHR19446">
    <property type="entry name" value="REVERSE TRANSCRIPTASES"/>
    <property type="match status" value="1"/>
</dbReference>
<dbReference type="KEGG" id="soy:115889799"/>
<gene>
    <name evidence="3" type="primary">LOC115889799</name>
</gene>
<dbReference type="Pfam" id="PF00078">
    <property type="entry name" value="RVT_1"/>
    <property type="match status" value="1"/>
</dbReference>
<dbReference type="GeneID" id="115889799"/>
<keyword evidence="2" id="KW-1185">Reference proteome</keyword>
<dbReference type="InterPro" id="IPR000477">
    <property type="entry name" value="RT_dom"/>
</dbReference>
<dbReference type="AlphaFoldDB" id="A0A6J2YP03"/>
<evidence type="ECO:0000259" key="1">
    <source>
        <dbReference type="Pfam" id="PF00078"/>
    </source>
</evidence>
<proteinExistence type="predicted"/>
<feature type="domain" description="Reverse transcriptase" evidence="1">
    <location>
        <begin position="50"/>
        <end position="161"/>
    </location>
</feature>
<dbReference type="Proteomes" id="UP000504635">
    <property type="component" value="Unplaced"/>
</dbReference>
<protein>
    <submittedName>
        <fullName evidence="3">Uncharacterized protein LOC115889799</fullName>
    </submittedName>
</protein>
<name>A0A6J2YP03_SITOR</name>
<dbReference type="OrthoDB" id="407509at2759"/>
<dbReference type="InParanoid" id="A0A6J2YP03"/>
<reference evidence="3" key="1">
    <citation type="submission" date="2025-08" db="UniProtKB">
        <authorList>
            <consortium name="RefSeq"/>
        </authorList>
    </citation>
    <scope>IDENTIFICATION</scope>
    <source>
        <tissue evidence="3">Gonads</tissue>
    </source>
</reference>
<evidence type="ECO:0000313" key="3">
    <source>
        <dbReference type="RefSeq" id="XP_030765738.1"/>
    </source>
</evidence>
<accession>A0A6J2YP03</accession>
<sequence>MLPKNTSVWWLSLYQYDLETHTTRQQYKRKDCPIKYKTDFHIILCNVKLCENYRGISVTTTVSRIYGKIVRNRIENEYQEIEAEEQAGFRAGRSTVDHLFTVTQVTSKKSNLNQELHLVFVDLQKAHDSVPLVRLLEAMENTSINVELIKAVKSYNQTKIKIKVGKKLTTGFNRTKSETRVLYITNTVQDLSRTSSQRLEAKM</sequence>
<organism evidence="2 3">
    <name type="scientific">Sitophilus oryzae</name>
    <name type="common">Rice weevil</name>
    <name type="synonym">Curculio oryzae</name>
    <dbReference type="NCBI Taxonomy" id="7048"/>
    <lineage>
        <taxon>Eukaryota</taxon>
        <taxon>Metazoa</taxon>
        <taxon>Ecdysozoa</taxon>
        <taxon>Arthropoda</taxon>
        <taxon>Hexapoda</taxon>
        <taxon>Insecta</taxon>
        <taxon>Pterygota</taxon>
        <taxon>Neoptera</taxon>
        <taxon>Endopterygota</taxon>
        <taxon>Coleoptera</taxon>
        <taxon>Polyphaga</taxon>
        <taxon>Cucujiformia</taxon>
        <taxon>Curculionidae</taxon>
        <taxon>Dryophthorinae</taxon>
        <taxon>Sitophilus</taxon>
    </lineage>
</organism>
<evidence type="ECO:0000313" key="2">
    <source>
        <dbReference type="Proteomes" id="UP000504635"/>
    </source>
</evidence>
<dbReference type="RefSeq" id="XP_030765738.1">
    <property type="nucleotide sequence ID" value="XM_030909878.1"/>
</dbReference>